<comment type="caution">
    <text evidence="2">The sequence shown here is derived from an EMBL/GenBank/DDBJ whole genome shotgun (WGS) entry which is preliminary data.</text>
</comment>
<evidence type="ECO:0000259" key="1">
    <source>
        <dbReference type="Pfam" id="PF14033"/>
    </source>
</evidence>
<dbReference type="EMBL" id="LNIX01000005">
    <property type="protein sequence ID" value="OXA54519.1"/>
    <property type="molecule type" value="Genomic_DNA"/>
</dbReference>
<evidence type="ECO:0000313" key="2">
    <source>
        <dbReference type="EMBL" id="OXA54519.1"/>
    </source>
</evidence>
<dbReference type="Proteomes" id="UP000198287">
    <property type="component" value="Unassembled WGS sequence"/>
</dbReference>
<dbReference type="PANTHER" id="PTHR33119">
    <property type="entry name" value="IFI3P"/>
    <property type="match status" value="1"/>
</dbReference>
<dbReference type="STRING" id="158441.A0A226EAU1"/>
<organism evidence="2 3">
    <name type="scientific">Folsomia candida</name>
    <name type="common">Springtail</name>
    <dbReference type="NCBI Taxonomy" id="158441"/>
    <lineage>
        <taxon>Eukaryota</taxon>
        <taxon>Metazoa</taxon>
        <taxon>Ecdysozoa</taxon>
        <taxon>Arthropoda</taxon>
        <taxon>Hexapoda</taxon>
        <taxon>Collembola</taxon>
        <taxon>Entomobryomorpha</taxon>
        <taxon>Isotomoidea</taxon>
        <taxon>Isotomidae</taxon>
        <taxon>Proisotominae</taxon>
        <taxon>Folsomia</taxon>
    </lineage>
</organism>
<dbReference type="PANTHER" id="PTHR33119:SF1">
    <property type="entry name" value="FE2OG DIOXYGENASE DOMAIN-CONTAINING PROTEIN"/>
    <property type="match status" value="1"/>
</dbReference>
<proteinExistence type="predicted"/>
<gene>
    <name evidence="2" type="ORF">Fcan01_10592</name>
</gene>
<name>A0A226EAU1_FOLCA</name>
<dbReference type="AlphaFoldDB" id="A0A226EAU1"/>
<evidence type="ECO:0000313" key="3">
    <source>
        <dbReference type="Proteomes" id="UP000198287"/>
    </source>
</evidence>
<feature type="domain" description="DUF4246" evidence="1">
    <location>
        <begin position="319"/>
        <end position="456"/>
    </location>
</feature>
<reference evidence="2 3" key="1">
    <citation type="submission" date="2015-12" db="EMBL/GenBank/DDBJ databases">
        <title>The genome of Folsomia candida.</title>
        <authorList>
            <person name="Faddeeva A."/>
            <person name="Derks M.F."/>
            <person name="Anvar Y."/>
            <person name="Smit S."/>
            <person name="Van Straalen N."/>
            <person name="Roelofs D."/>
        </authorList>
    </citation>
    <scope>NUCLEOTIDE SEQUENCE [LARGE SCALE GENOMIC DNA]</scope>
    <source>
        <strain evidence="2 3">VU population</strain>
        <tissue evidence="2">Whole body</tissue>
    </source>
</reference>
<accession>A0A226EAU1</accession>
<dbReference type="InterPro" id="IPR049192">
    <property type="entry name" value="DUF4246_C"/>
</dbReference>
<dbReference type="Pfam" id="PF14033">
    <property type="entry name" value="DUF4246"/>
    <property type="match status" value="2"/>
</dbReference>
<keyword evidence="3" id="KW-1185">Reference proteome</keyword>
<protein>
    <recommendedName>
        <fullName evidence="1">DUF4246 domain-containing protein</fullName>
    </recommendedName>
</protein>
<sequence>MSSSSLIERFYNHPSNIISRGQPSKDERSRLRLSWMIKSRKGWETDFNDSSVVSKWFQDAKDELGGAVASSSGHKKVALVQLEKNWPVFNVNVTDRLPHFLTLWDGQLTPGPLDGSWVADGLVDIALTERLVGGAGKVEEIAIKANNWQPATENRVINVIDPYSYCAVAKRSHILKGGFVPKEPKNLDDYRHLLHFHSANTRNYLHRFDVKRLISIIPNDMISPPPKIEWDPNYQLLPADVVIDSDGASHFTSYVNGLYPAEHGELYATLEQVLDKMVPMFEKVLTEIRTAGQAEAESGPKTRRQLANPSIVSIAPVSLRGRKIQVVVRMATTILTPENSKHPGGQWHIEGMANEQIVAVGLHYFSNENITTSELYLGLTQRALNGVIRVVDGGNNDFGIETVPGRSVVFKNSVSHRVAPFELDDPDKPGHRKILGFFLVDPGAQILSSARVPCQQWTRYLGQVKAVLAHLLPPEIVELVVSFLRRGDQYLDTEEAKRLQGEMRDERKKRLAGTYRTRKQELELKKLIARRKLAYYGN</sequence>
<dbReference type="OrthoDB" id="415532at2759"/>
<dbReference type="InterPro" id="IPR025340">
    <property type="entry name" value="DUF4246"/>
</dbReference>
<feature type="domain" description="DUF4246" evidence="1">
    <location>
        <begin position="117"/>
        <end position="296"/>
    </location>
</feature>